<dbReference type="RefSeq" id="WP_267989856.1">
    <property type="nucleotide sequence ID" value="NZ_JAPJZI010000001.1"/>
</dbReference>
<dbReference type="SUPFAM" id="SSF101960">
    <property type="entry name" value="Stabilizer of iron transporter SufD"/>
    <property type="match status" value="1"/>
</dbReference>
<dbReference type="EMBL" id="JAPJZI010000001">
    <property type="protein sequence ID" value="MDA5398434.1"/>
    <property type="molecule type" value="Genomic_DNA"/>
</dbReference>
<proteinExistence type="predicted"/>
<dbReference type="Pfam" id="PF01458">
    <property type="entry name" value="SUFBD_core"/>
    <property type="match status" value="1"/>
</dbReference>
<dbReference type="NCBIfam" id="TIGR01981">
    <property type="entry name" value="sufD"/>
    <property type="match status" value="1"/>
</dbReference>
<dbReference type="PANTHER" id="PTHR43575:SF1">
    <property type="entry name" value="PROTEIN ABCI7, CHLOROPLASTIC"/>
    <property type="match status" value="1"/>
</dbReference>
<organism evidence="2 3">
    <name type="scientific">Hoeflea prorocentri</name>
    <dbReference type="NCBI Taxonomy" id="1922333"/>
    <lineage>
        <taxon>Bacteria</taxon>
        <taxon>Pseudomonadati</taxon>
        <taxon>Pseudomonadota</taxon>
        <taxon>Alphaproteobacteria</taxon>
        <taxon>Hyphomicrobiales</taxon>
        <taxon>Rhizobiaceae</taxon>
        <taxon>Hoeflea</taxon>
    </lineage>
</organism>
<dbReference type="InterPro" id="IPR037284">
    <property type="entry name" value="SUF_FeS_clus_asmbl_SufBD_sf"/>
</dbReference>
<evidence type="ECO:0000259" key="1">
    <source>
        <dbReference type="Pfam" id="PF01458"/>
    </source>
</evidence>
<dbReference type="GO" id="GO:0016226">
    <property type="term" value="P:iron-sulfur cluster assembly"/>
    <property type="evidence" value="ECO:0007669"/>
    <property type="project" value="InterPro"/>
</dbReference>
<gene>
    <name evidence="2" type="primary">sufD</name>
    <name evidence="2" type="ORF">OQ273_07620</name>
</gene>
<protein>
    <submittedName>
        <fullName evidence="2">Fe-S cluster assembly protein SufD</fullName>
    </submittedName>
</protein>
<dbReference type="InterPro" id="IPR055346">
    <property type="entry name" value="Fe-S_cluster_assembly_SufBD"/>
</dbReference>
<keyword evidence="3" id="KW-1185">Reference proteome</keyword>
<name>A0A9X3UHA4_9HYPH</name>
<feature type="domain" description="SUF system FeS cluster assembly SufBD core" evidence="1">
    <location>
        <begin position="171"/>
        <end position="394"/>
    </location>
</feature>
<comment type="caution">
    <text evidence="2">The sequence shown here is derived from an EMBL/GenBank/DDBJ whole genome shotgun (WGS) entry which is preliminary data.</text>
</comment>
<dbReference type="Proteomes" id="UP001151234">
    <property type="component" value="Unassembled WGS sequence"/>
</dbReference>
<accession>A0A9X3UHA4</accession>
<dbReference type="InterPro" id="IPR011542">
    <property type="entry name" value="SUF_FeS_clus_asmbl_SufD"/>
</dbReference>
<dbReference type="InterPro" id="IPR000825">
    <property type="entry name" value="SUF_FeS_clus_asmbl_SufBD_core"/>
</dbReference>
<evidence type="ECO:0000313" key="3">
    <source>
        <dbReference type="Proteomes" id="UP001151234"/>
    </source>
</evidence>
<evidence type="ECO:0000313" key="2">
    <source>
        <dbReference type="EMBL" id="MDA5398434.1"/>
    </source>
</evidence>
<dbReference type="PANTHER" id="PTHR43575">
    <property type="entry name" value="PROTEIN ABCI7, CHLOROPLASTIC"/>
    <property type="match status" value="1"/>
</dbReference>
<sequence length="423" mass="45788">MNMQSKRPITAAEQALVDTFVNRIDSLPGDGAIAAIRNGFMDDIKFDGLPTRRVEAWHYTDLRNLLKSVPEDNANGASDAVAPLVDGSDVLVVSDGRAWDATISGDAELKHYREALNTGTAAHRMVLQSTDDLIGRLNGALAGDGFDLTVPANAELKRPVEIQVLQDGGQAHCRFSATVGEGAKGTFFERHIGGETDTLVSSITDLKVGAEAQVFWVISQERGLSDTHFGQINIELGANAQLTLFVANSGGKLVRQEINIKAKGEGSELALSGVNLLGGDSHTDVTMVLDHLEPDCVSTETFRNVVFDRAHGVFQGQINVAQIAQKTDARMACNTLLLSDDGDFSAKPELEIFADDVQCAHGATVADIDENHLFYLRARGISEKRARSMLVNAFIAEIVEELEDPALIEALETRFENWLDHHG</sequence>
<dbReference type="AlphaFoldDB" id="A0A9X3UHA4"/>
<reference evidence="2" key="1">
    <citation type="submission" date="2022-11" db="EMBL/GenBank/DDBJ databases">
        <title>Draft genome sequence of Hoeflea poritis E7-10 and Hoeflea prorocentri PM5-8, separated from scleractinian coral Porites lutea and marine dinoflagellate.</title>
        <authorList>
            <person name="Zhang G."/>
            <person name="Wei Q."/>
            <person name="Cai L."/>
        </authorList>
    </citation>
    <scope>NUCLEOTIDE SEQUENCE</scope>
    <source>
        <strain evidence="2">PM5-8</strain>
    </source>
</reference>